<evidence type="ECO:0000256" key="3">
    <source>
        <dbReference type="ARBA" id="ARBA00023163"/>
    </source>
</evidence>
<dbReference type="SUPFAM" id="SSF46689">
    <property type="entry name" value="Homeodomain-like"/>
    <property type="match status" value="1"/>
</dbReference>
<comment type="caution">
    <text evidence="6">The sequence shown here is derived from an EMBL/GenBank/DDBJ whole genome shotgun (WGS) entry which is preliminary data.</text>
</comment>
<dbReference type="Pfam" id="PF00440">
    <property type="entry name" value="TetR_N"/>
    <property type="match status" value="1"/>
</dbReference>
<dbReference type="InterPro" id="IPR001647">
    <property type="entry name" value="HTH_TetR"/>
</dbReference>
<sequence>MRRSAAHKEETRRRILDEAAMAMRVRGHEGISVADLMKRAGMTHGGFYAHFSSRDDLVAHAIDRMFNDSKALLHQYLGEEPDMAGLAALIDFYLSEQAMLRTEQACPLPALSGEAIRLPSPARERFEAGMDSFRDGIRRALEAGGLREAEGLASSVLAEMVGTMAMARAVSDKARALAILDASRRNLRDRLGLPPEAGAG</sequence>
<dbReference type="PANTHER" id="PTHR47506:SF7">
    <property type="entry name" value="TRANSCRIPTIONAL REGULATORY PROTEIN"/>
    <property type="match status" value="1"/>
</dbReference>
<dbReference type="EMBL" id="SEOM01000004">
    <property type="protein sequence ID" value="RYM01506.1"/>
    <property type="molecule type" value="Genomic_DNA"/>
</dbReference>
<feature type="DNA-binding region" description="H-T-H motif" evidence="4">
    <location>
        <begin position="32"/>
        <end position="51"/>
    </location>
</feature>
<evidence type="ECO:0000256" key="1">
    <source>
        <dbReference type="ARBA" id="ARBA00023015"/>
    </source>
</evidence>
<dbReference type="PANTHER" id="PTHR47506">
    <property type="entry name" value="TRANSCRIPTIONAL REGULATORY PROTEIN"/>
    <property type="match status" value="1"/>
</dbReference>
<evidence type="ECO:0000256" key="4">
    <source>
        <dbReference type="PROSITE-ProRule" id="PRU00335"/>
    </source>
</evidence>
<dbReference type="Proteomes" id="UP000292734">
    <property type="component" value="Unassembled WGS sequence"/>
</dbReference>
<dbReference type="GO" id="GO:0003677">
    <property type="term" value="F:DNA binding"/>
    <property type="evidence" value="ECO:0007669"/>
    <property type="project" value="UniProtKB-UniRule"/>
</dbReference>
<keyword evidence="2 4" id="KW-0238">DNA-binding</keyword>
<dbReference type="PROSITE" id="PS50977">
    <property type="entry name" value="HTH_TETR_2"/>
    <property type="match status" value="1"/>
</dbReference>
<dbReference type="PRINTS" id="PR00455">
    <property type="entry name" value="HTHTETR"/>
</dbReference>
<evidence type="ECO:0000313" key="6">
    <source>
        <dbReference type="EMBL" id="RYM01506.1"/>
    </source>
</evidence>
<evidence type="ECO:0000313" key="7">
    <source>
        <dbReference type="Proteomes" id="UP000292734"/>
    </source>
</evidence>
<dbReference type="InterPro" id="IPR036271">
    <property type="entry name" value="Tet_transcr_reg_TetR-rel_C_sf"/>
</dbReference>
<evidence type="ECO:0000259" key="5">
    <source>
        <dbReference type="PROSITE" id="PS50977"/>
    </source>
</evidence>
<dbReference type="InterPro" id="IPR009057">
    <property type="entry name" value="Homeodomain-like_sf"/>
</dbReference>
<gene>
    <name evidence="6" type="ORF">EWH08_12545</name>
</gene>
<reference evidence="6 7" key="1">
    <citation type="submission" date="2019-02" db="EMBL/GenBank/DDBJ databases">
        <authorList>
            <person name="Feng G."/>
        </authorList>
    </citation>
    <scope>NUCLEOTIDE SEQUENCE [LARGE SCALE GENOMIC DNA]</scope>
    <source>
        <strain evidence="6 7">DSM 26779</strain>
    </source>
</reference>
<dbReference type="SUPFAM" id="SSF48498">
    <property type="entry name" value="Tetracyclin repressor-like, C-terminal domain"/>
    <property type="match status" value="1"/>
</dbReference>
<dbReference type="RefSeq" id="WP_129965466.1">
    <property type="nucleotide sequence ID" value="NZ_JACBZE010000005.1"/>
</dbReference>
<organism evidence="6 7">
    <name type="scientific">Sphingobium indicum</name>
    <dbReference type="NCBI Taxonomy" id="332055"/>
    <lineage>
        <taxon>Bacteria</taxon>
        <taxon>Pseudomonadati</taxon>
        <taxon>Pseudomonadota</taxon>
        <taxon>Alphaproteobacteria</taxon>
        <taxon>Sphingomonadales</taxon>
        <taxon>Sphingomonadaceae</taxon>
        <taxon>Sphingobium</taxon>
    </lineage>
</organism>
<feature type="domain" description="HTH tetR-type" evidence="5">
    <location>
        <begin position="9"/>
        <end position="69"/>
    </location>
</feature>
<accession>A0A4Q4J5L4</accession>
<name>A0A4Q4J5L4_9SPHN</name>
<dbReference type="AlphaFoldDB" id="A0A4Q4J5L4"/>
<proteinExistence type="predicted"/>
<dbReference type="Gene3D" id="1.10.357.10">
    <property type="entry name" value="Tetracycline Repressor, domain 2"/>
    <property type="match status" value="1"/>
</dbReference>
<keyword evidence="1" id="KW-0805">Transcription regulation</keyword>
<protein>
    <submittedName>
        <fullName evidence="6">TetR/AcrR family transcriptional regulator</fullName>
    </submittedName>
</protein>
<keyword evidence="3" id="KW-0804">Transcription</keyword>
<evidence type="ECO:0000256" key="2">
    <source>
        <dbReference type="ARBA" id="ARBA00023125"/>
    </source>
</evidence>
<dbReference type="Gene3D" id="1.10.10.60">
    <property type="entry name" value="Homeodomain-like"/>
    <property type="match status" value="1"/>
</dbReference>